<dbReference type="SUPFAM" id="SSF161111">
    <property type="entry name" value="Cation efflux protein transmembrane domain-like"/>
    <property type="match status" value="1"/>
</dbReference>
<dbReference type="GO" id="GO:0016020">
    <property type="term" value="C:membrane"/>
    <property type="evidence" value="ECO:0007669"/>
    <property type="project" value="UniProtKB-SubCell"/>
</dbReference>
<feature type="transmembrane region" description="Helical" evidence="5">
    <location>
        <begin position="12"/>
        <end position="39"/>
    </location>
</feature>
<dbReference type="AlphaFoldDB" id="A0A7W7GM68"/>
<name>A0A7W7GM68_9MICC</name>
<keyword evidence="3 5" id="KW-1133">Transmembrane helix</keyword>
<dbReference type="Gene3D" id="1.20.1510.10">
    <property type="entry name" value="Cation efflux protein transmembrane domain"/>
    <property type="match status" value="1"/>
</dbReference>
<comment type="caution">
    <text evidence="6">The sequence shown here is derived from an EMBL/GenBank/DDBJ whole genome shotgun (WGS) entry which is preliminary data.</text>
</comment>
<evidence type="ECO:0000256" key="2">
    <source>
        <dbReference type="ARBA" id="ARBA00022692"/>
    </source>
</evidence>
<evidence type="ECO:0000256" key="1">
    <source>
        <dbReference type="ARBA" id="ARBA00004141"/>
    </source>
</evidence>
<evidence type="ECO:0000256" key="4">
    <source>
        <dbReference type="ARBA" id="ARBA00023136"/>
    </source>
</evidence>
<dbReference type="EMBL" id="JACHNA010000001">
    <property type="protein sequence ID" value="MBB4734682.1"/>
    <property type="molecule type" value="Genomic_DNA"/>
</dbReference>
<dbReference type="Proteomes" id="UP000540191">
    <property type="component" value="Unassembled WGS sequence"/>
</dbReference>
<sequence length="204" mass="20936">MSVDRASLRRAVLLVAGLNLAYMLVELAVAVSIGSVALVADAVDFFEDFAVNLLIAIALGWSVARQVRVGKIMAVLIVLPAIAALIMAVMKVGDPDPPASGPLLAAALGALVVNLVCTGVLVRFRSGVGSLTAAAYLAARNDLLAGVAIVALAGVTAWTGSGWPDILLGVGLVLLNGTAAREVWEKAEQERLAEQALAGELDDD</sequence>
<feature type="transmembrane region" description="Helical" evidence="5">
    <location>
        <begin position="143"/>
        <end position="160"/>
    </location>
</feature>
<evidence type="ECO:0000256" key="5">
    <source>
        <dbReference type="SAM" id="Phobius"/>
    </source>
</evidence>
<evidence type="ECO:0000313" key="7">
    <source>
        <dbReference type="Proteomes" id="UP000540191"/>
    </source>
</evidence>
<accession>A0A7W7GM68</accession>
<keyword evidence="7" id="KW-1185">Reference proteome</keyword>
<evidence type="ECO:0000256" key="3">
    <source>
        <dbReference type="ARBA" id="ARBA00022989"/>
    </source>
</evidence>
<dbReference type="InterPro" id="IPR027469">
    <property type="entry name" value="Cation_efflux_TMD_sf"/>
</dbReference>
<reference evidence="6 7" key="1">
    <citation type="submission" date="2020-08" db="EMBL/GenBank/DDBJ databases">
        <title>Sequencing the genomes of 1000 actinobacteria strains.</title>
        <authorList>
            <person name="Klenk H.-P."/>
        </authorList>
    </citation>
    <scope>NUCLEOTIDE SEQUENCE [LARGE SCALE GENOMIC DNA]</scope>
    <source>
        <strain evidence="6 7">DSM 23974</strain>
    </source>
</reference>
<evidence type="ECO:0000313" key="6">
    <source>
        <dbReference type="EMBL" id="MBB4734682.1"/>
    </source>
</evidence>
<keyword evidence="4 5" id="KW-0472">Membrane</keyword>
<feature type="transmembrane region" description="Helical" evidence="5">
    <location>
        <begin position="45"/>
        <end position="64"/>
    </location>
</feature>
<comment type="subcellular location">
    <subcellularLocation>
        <location evidence="1">Membrane</location>
        <topology evidence="1">Multi-pass membrane protein</topology>
    </subcellularLocation>
</comment>
<proteinExistence type="predicted"/>
<organism evidence="6 7">
    <name type="scientific">Micrococcus cohnii</name>
    <dbReference type="NCBI Taxonomy" id="993416"/>
    <lineage>
        <taxon>Bacteria</taxon>
        <taxon>Bacillati</taxon>
        <taxon>Actinomycetota</taxon>
        <taxon>Actinomycetes</taxon>
        <taxon>Micrococcales</taxon>
        <taxon>Micrococcaceae</taxon>
        <taxon>Micrococcus</taxon>
    </lineage>
</organism>
<feature type="transmembrane region" description="Helical" evidence="5">
    <location>
        <begin position="102"/>
        <end position="122"/>
    </location>
</feature>
<dbReference type="RefSeq" id="WP_184240822.1">
    <property type="nucleotide sequence ID" value="NZ_JACHNA010000001.1"/>
</dbReference>
<protein>
    <submittedName>
        <fullName evidence="6">Co/Zn/Cd efflux system component</fullName>
    </submittedName>
</protein>
<gene>
    <name evidence="6" type="ORF">HDA30_000190</name>
</gene>
<feature type="transmembrane region" description="Helical" evidence="5">
    <location>
        <begin position="71"/>
        <end position="90"/>
    </location>
</feature>
<keyword evidence="2 5" id="KW-0812">Transmembrane</keyword>